<dbReference type="InterPro" id="IPR052343">
    <property type="entry name" value="Retrotransposon-Effector_Assoc"/>
</dbReference>
<comment type="caution">
    <text evidence="3">The sequence shown here is derived from an EMBL/GenBank/DDBJ whole genome shotgun (WGS) entry which is preliminary data.</text>
</comment>
<feature type="region of interest" description="Disordered" evidence="1">
    <location>
        <begin position="51"/>
        <end position="72"/>
    </location>
</feature>
<organism evidence="3">
    <name type="scientific">Tanacetum cinerariifolium</name>
    <name type="common">Dalmatian daisy</name>
    <name type="synonym">Chrysanthemum cinerariifolium</name>
    <dbReference type="NCBI Taxonomy" id="118510"/>
    <lineage>
        <taxon>Eukaryota</taxon>
        <taxon>Viridiplantae</taxon>
        <taxon>Streptophyta</taxon>
        <taxon>Embryophyta</taxon>
        <taxon>Tracheophyta</taxon>
        <taxon>Spermatophyta</taxon>
        <taxon>Magnoliopsida</taxon>
        <taxon>eudicotyledons</taxon>
        <taxon>Gunneridae</taxon>
        <taxon>Pentapetalae</taxon>
        <taxon>asterids</taxon>
        <taxon>campanulids</taxon>
        <taxon>Asterales</taxon>
        <taxon>Asteraceae</taxon>
        <taxon>Asteroideae</taxon>
        <taxon>Anthemideae</taxon>
        <taxon>Anthemidinae</taxon>
        <taxon>Tanacetum</taxon>
    </lineage>
</organism>
<reference evidence="3" key="1">
    <citation type="journal article" date="2019" name="Sci. Rep.">
        <title>Draft genome of Tanacetum cinerariifolium, the natural source of mosquito coil.</title>
        <authorList>
            <person name="Yamashiro T."/>
            <person name="Shiraishi A."/>
            <person name="Satake H."/>
            <person name="Nakayama K."/>
        </authorList>
    </citation>
    <scope>NUCLEOTIDE SEQUENCE</scope>
</reference>
<dbReference type="GO" id="GO:0003964">
    <property type="term" value="F:RNA-directed DNA polymerase activity"/>
    <property type="evidence" value="ECO:0007669"/>
    <property type="project" value="UniProtKB-KW"/>
</dbReference>
<dbReference type="SUPFAM" id="SSF56672">
    <property type="entry name" value="DNA/RNA polymerases"/>
    <property type="match status" value="1"/>
</dbReference>
<protein>
    <submittedName>
        <fullName evidence="3">RNA-directed DNA polymerase, eukaryota</fullName>
    </submittedName>
</protein>
<dbReference type="InterPro" id="IPR043502">
    <property type="entry name" value="DNA/RNA_pol_sf"/>
</dbReference>
<dbReference type="InterPro" id="IPR000477">
    <property type="entry name" value="RT_dom"/>
</dbReference>
<evidence type="ECO:0000259" key="2">
    <source>
        <dbReference type="PROSITE" id="PS50878"/>
    </source>
</evidence>
<dbReference type="PROSITE" id="PS50878">
    <property type="entry name" value="RT_POL"/>
    <property type="match status" value="1"/>
</dbReference>
<dbReference type="EMBL" id="BKCJ010319655">
    <property type="protein sequence ID" value="GEZ75811.1"/>
    <property type="molecule type" value="Genomic_DNA"/>
</dbReference>
<feature type="domain" description="Reverse transcriptase" evidence="2">
    <location>
        <begin position="1"/>
        <end position="296"/>
    </location>
</feature>
<dbReference type="PANTHER" id="PTHR46890">
    <property type="entry name" value="NON-LTR RETROLELEMENT REVERSE TRANSCRIPTASE-LIKE PROTEIN-RELATED"/>
    <property type="match status" value="1"/>
</dbReference>
<keyword evidence="3" id="KW-0548">Nucleotidyltransferase</keyword>
<sequence>MNGVSSEMVMSVYERQQARMQWQQQQILANGNDNDHFSGLVQDIKHVPCTQNENAWPDFSNDPKKRKTHEDHKLKVGMGCKENDVKEKKAKGCSQEEPTKTSSKSNVAEAIKQDFIHVRARRGQATDSHSLAERVRVYITIENLVNDVQSAFIANRQILDGPFILNELIHWCKAKKKETMSFKVDFEKAFDSVRWDFLEDVLKKFGFGSCWCDWIVSCLKSSKGLVLVNGSPTSEFQLYKGLKQGDPLSPFLFILVMETLHLSFQNVVNAGLFKGVVLNNSLQLSYLFYIDDAIFI</sequence>
<proteinExistence type="predicted"/>
<feature type="non-terminal residue" evidence="3">
    <location>
        <position position="296"/>
    </location>
</feature>
<accession>A0A699ITB1</accession>
<dbReference type="AlphaFoldDB" id="A0A699ITB1"/>
<evidence type="ECO:0000313" key="3">
    <source>
        <dbReference type="EMBL" id="GEZ75811.1"/>
    </source>
</evidence>
<keyword evidence="3" id="KW-0808">Transferase</keyword>
<keyword evidence="3" id="KW-0695">RNA-directed DNA polymerase</keyword>
<dbReference type="Pfam" id="PF00078">
    <property type="entry name" value="RVT_1"/>
    <property type="match status" value="1"/>
</dbReference>
<dbReference type="PANTHER" id="PTHR46890:SF48">
    <property type="entry name" value="RNA-DIRECTED DNA POLYMERASE"/>
    <property type="match status" value="1"/>
</dbReference>
<gene>
    <name evidence="3" type="ORF">Tci_547784</name>
</gene>
<evidence type="ECO:0000256" key="1">
    <source>
        <dbReference type="SAM" id="MobiDB-lite"/>
    </source>
</evidence>
<name>A0A699ITB1_TANCI</name>